<sequence>MAGRSLCKEMVDITMSHCGHKLRLMCGSVPEVLAAQPLCMCLADRSVPEHWSVVIPAPKIATPSQSLAQSAAANAQCAVHMADAAWLAARSVHPAWSHAQHLDAPCLAALPAITFHRSPKDVPSSLSADTNAHVVDMVMLDKYSETDVDQDPIFVLKCGHIFTWGTLDGHMALQDAYDVDTEGTCIAMKLLNDELQSVKSCPECREPILGLQRYGRVTNKRVLDLLDRKCFKSNRLELQQAEARLAEVYVADADKAARNGDLTEKALRPMYKVFQNIINRSKRSPSSQVWEAAKVLAEHQAQDGMLEQHGWSDLLAPLRKPDIASQISCHEGCSTVFKLLMAAAEADLAHSISIVLRGPSTQMHPDRAKSVHAVALQRLQSSLKHMRSMFKKSSEALARALKLAEQGEMWRRHPFVLVSKAKLLLAFVRGLSRLMEGWTTPAATSIDGIQRKANAEQLGILSSARRVIDDVTGHIEGDTLLLRPKHIIYIFTINELCFCNRQVAD</sequence>
<dbReference type="Proteomes" id="UP001438707">
    <property type="component" value="Unassembled WGS sequence"/>
</dbReference>
<comment type="caution">
    <text evidence="1">The sequence shown here is derived from an EMBL/GenBank/DDBJ whole genome shotgun (WGS) entry which is preliminary data.</text>
</comment>
<proteinExistence type="predicted"/>
<dbReference type="AlphaFoldDB" id="A0AAW1QMD6"/>
<evidence type="ECO:0000313" key="2">
    <source>
        <dbReference type="Proteomes" id="UP001438707"/>
    </source>
</evidence>
<protein>
    <submittedName>
        <fullName evidence="1">Uncharacterized protein</fullName>
    </submittedName>
</protein>
<gene>
    <name evidence="1" type="ORF">WJX74_006393</name>
</gene>
<dbReference type="EMBL" id="JALJOS010000031">
    <property type="protein sequence ID" value="KAK9822577.1"/>
    <property type="molecule type" value="Genomic_DNA"/>
</dbReference>
<accession>A0AAW1QMD6</accession>
<reference evidence="1 2" key="1">
    <citation type="journal article" date="2024" name="Nat. Commun.">
        <title>Phylogenomics reveals the evolutionary origins of lichenization in chlorophyte algae.</title>
        <authorList>
            <person name="Puginier C."/>
            <person name="Libourel C."/>
            <person name="Otte J."/>
            <person name="Skaloud P."/>
            <person name="Haon M."/>
            <person name="Grisel S."/>
            <person name="Petersen M."/>
            <person name="Berrin J.G."/>
            <person name="Delaux P.M."/>
            <person name="Dal Grande F."/>
            <person name="Keller J."/>
        </authorList>
    </citation>
    <scope>NUCLEOTIDE SEQUENCE [LARGE SCALE GENOMIC DNA]</scope>
    <source>
        <strain evidence="1 2">SAG 2145</strain>
    </source>
</reference>
<organism evidence="1 2">
    <name type="scientific">Apatococcus lobatus</name>
    <dbReference type="NCBI Taxonomy" id="904363"/>
    <lineage>
        <taxon>Eukaryota</taxon>
        <taxon>Viridiplantae</taxon>
        <taxon>Chlorophyta</taxon>
        <taxon>core chlorophytes</taxon>
        <taxon>Trebouxiophyceae</taxon>
        <taxon>Chlorellales</taxon>
        <taxon>Chlorellaceae</taxon>
        <taxon>Apatococcus</taxon>
    </lineage>
</organism>
<name>A0AAW1QMD6_9CHLO</name>
<keyword evidence="2" id="KW-1185">Reference proteome</keyword>
<evidence type="ECO:0000313" key="1">
    <source>
        <dbReference type="EMBL" id="KAK9822577.1"/>
    </source>
</evidence>